<dbReference type="InterPro" id="IPR036594">
    <property type="entry name" value="Meth_synthase_dom"/>
</dbReference>
<dbReference type="PROSITE" id="PS50974">
    <property type="entry name" value="ADOMET_ACTIVATION"/>
    <property type="match status" value="1"/>
</dbReference>
<evidence type="ECO:0000256" key="17">
    <source>
        <dbReference type="ARBA" id="ARBA00023285"/>
    </source>
</evidence>
<comment type="cofactor">
    <cofactor evidence="2 21 22">
        <name>Zn(2+)</name>
        <dbReference type="ChEBI" id="CHEBI:29105"/>
    </cofactor>
</comment>
<dbReference type="Pfam" id="PF00809">
    <property type="entry name" value="Pterin_bind"/>
    <property type="match status" value="1"/>
</dbReference>
<evidence type="ECO:0000256" key="2">
    <source>
        <dbReference type="ARBA" id="ARBA00001947"/>
    </source>
</evidence>
<evidence type="ECO:0000256" key="3">
    <source>
        <dbReference type="ARBA" id="ARBA00001956"/>
    </source>
</evidence>
<dbReference type="InterPro" id="IPR003759">
    <property type="entry name" value="Cbl-bd_cap"/>
</dbReference>
<dbReference type="InterPro" id="IPR036724">
    <property type="entry name" value="Cobalamin-bd_sf"/>
</dbReference>
<dbReference type="SUPFAM" id="SSF56507">
    <property type="entry name" value="Methionine synthase activation domain-like"/>
    <property type="match status" value="1"/>
</dbReference>
<dbReference type="InterPro" id="IPR050554">
    <property type="entry name" value="Met_Synthase/Corrinoid"/>
</dbReference>
<organism evidence="28 29">
    <name type="scientific">Paenibacillus chungangensis</name>
    <dbReference type="NCBI Taxonomy" id="696535"/>
    <lineage>
        <taxon>Bacteria</taxon>
        <taxon>Bacillati</taxon>
        <taxon>Bacillota</taxon>
        <taxon>Bacilli</taxon>
        <taxon>Bacillales</taxon>
        <taxon>Paenibacillaceae</taxon>
        <taxon>Paenibacillus</taxon>
    </lineage>
</organism>
<dbReference type="SUPFAM" id="SSF47644">
    <property type="entry name" value="Methionine synthase domain"/>
    <property type="match status" value="1"/>
</dbReference>
<dbReference type="PROSITE" id="PS51337">
    <property type="entry name" value="B12_BINDING_NTER"/>
    <property type="match status" value="1"/>
</dbReference>
<dbReference type="CDD" id="cd02069">
    <property type="entry name" value="methionine_synthase_B12_BD"/>
    <property type="match status" value="1"/>
</dbReference>
<dbReference type="InterPro" id="IPR037010">
    <property type="entry name" value="VitB12-dep_Met_synth_activ_sf"/>
</dbReference>
<dbReference type="Pfam" id="PF02310">
    <property type="entry name" value="B12-binding"/>
    <property type="match status" value="1"/>
</dbReference>
<keyword evidence="11 21" id="KW-0808">Transferase</keyword>
<dbReference type="PIRSF" id="PIRSF000381">
    <property type="entry name" value="MetH"/>
    <property type="match status" value="1"/>
</dbReference>
<dbReference type="NCBIfam" id="TIGR02082">
    <property type="entry name" value="metH"/>
    <property type="match status" value="1"/>
</dbReference>
<dbReference type="EMBL" id="JBHTJZ010000005">
    <property type="protein sequence ID" value="MFD0958943.1"/>
    <property type="molecule type" value="Genomic_DNA"/>
</dbReference>
<dbReference type="Gene3D" id="1.10.1240.10">
    <property type="entry name" value="Methionine synthase domain"/>
    <property type="match status" value="1"/>
</dbReference>
<evidence type="ECO:0000256" key="8">
    <source>
        <dbReference type="ARBA" id="ARBA00022603"/>
    </source>
</evidence>
<dbReference type="Gene3D" id="3.40.50.280">
    <property type="entry name" value="Cobalamin-binding domain"/>
    <property type="match status" value="1"/>
</dbReference>
<evidence type="ECO:0000256" key="7">
    <source>
        <dbReference type="ARBA" id="ARBA00013998"/>
    </source>
</evidence>
<feature type="binding site" evidence="22">
    <location>
        <position position="287"/>
    </location>
    <ligand>
        <name>Zn(2+)</name>
        <dbReference type="ChEBI" id="CHEBI:29105"/>
    </ligand>
</feature>
<dbReference type="EC" id="2.1.1.13" evidence="6 20"/>
<dbReference type="PANTHER" id="PTHR45833:SF1">
    <property type="entry name" value="METHIONINE SYNTHASE"/>
    <property type="match status" value="1"/>
</dbReference>
<dbReference type="InterPro" id="IPR000489">
    <property type="entry name" value="Pterin-binding_dom"/>
</dbReference>
<keyword evidence="8 21" id="KW-0489">Methyltransferase</keyword>
<dbReference type="InterPro" id="IPR004223">
    <property type="entry name" value="VitB12-dep_Met_synth_activ_dom"/>
</dbReference>
<dbReference type="Gene3D" id="3.20.20.20">
    <property type="entry name" value="Dihydropteroate synthase-like"/>
    <property type="match status" value="1"/>
</dbReference>
<feature type="domain" description="Pterin-binding" evidence="24">
    <location>
        <begin position="332"/>
        <end position="588"/>
    </location>
</feature>
<feature type="domain" description="B12-binding" evidence="26">
    <location>
        <begin position="706"/>
        <end position="841"/>
    </location>
</feature>
<dbReference type="RefSeq" id="WP_377562989.1">
    <property type="nucleotide sequence ID" value="NZ_JBHTJZ010000005.1"/>
</dbReference>
<dbReference type="Gene3D" id="3.10.196.10">
    <property type="entry name" value="Vitamin B12-dependent methionine synthase, activation domain"/>
    <property type="match status" value="1"/>
</dbReference>
<dbReference type="SMART" id="SM01018">
    <property type="entry name" value="B12-binding_2"/>
    <property type="match status" value="1"/>
</dbReference>
<evidence type="ECO:0000256" key="21">
    <source>
        <dbReference type="PIRNR" id="PIRNR000381"/>
    </source>
</evidence>
<evidence type="ECO:0000259" key="25">
    <source>
        <dbReference type="PROSITE" id="PS50974"/>
    </source>
</evidence>
<dbReference type="Pfam" id="PF02574">
    <property type="entry name" value="S-methyl_trans"/>
    <property type="match status" value="1"/>
</dbReference>
<dbReference type="PROSITE" id="PS50972">
    <property type="entry name" value="PTERIN_BINDING"/>
    <property type="match status" value="1"/>
</dbReference>
<dbReference type="PROSITE" id="PS51332">
    <property type="entry name" value="B12_BINDING"/>
    <property type="match status" value="1"/>
</dbReference>
<comment type="similarity">
    <text evidence="5">Belongs to the vitamin-B12 dependent methionine synthase family.</text>
</comment>
<dbReference type="InterPro" id="IPR011822">
    <property type="entry name" value="MetH"/>
</dbReference>
<dbReference type="InterPro" id="IPR006158">
    <property type="entry name" value="Cobalamin-bd"/>
</dbReference>
<keyword evidence="15 21" id="KW-0862">Zinc</keyword>
<dbReference type="InterPro" id="IPR003726">
    <property type="entry name" value="HCY_dom"/>
</dbReference>
<evidence type="ECO:0000256" key="6">
    <source>
        <dbReference type="ARBA" id="ARBA00012032"/>
    </source>
</evidence>
<comment type="function">
    <text evidence="18 21">Catalyzes the transfer of a methyl group from methyl-cobalamin to homocysteine, yielding enzyme-bound cob(I)alamin and methionine. Subsequently, remethylates the cofactor using methyltetrahydrofolate.</text>
</comment>
<dbReference type="GO" id="GO:0032259">
    <property type="term" value="P:methylation"/>
    <property type="evidence" value="ECO:0007669"/>
    <property type="project" value="UniProtKB-KW"/>
</dbReference>
<dbReference type="InterPro" id="IPR036589">
    <property type="entry name" value="HCY_dom_sf"/>
</dbReference>
<name>A0ABW3HN81_9BACL</name>
<evidence type="ECO:0000256" key="5">
    <source>
        <dbReference type="ARBA" id="ARBA00010398"/>
    </source>
</evidence>
<evidence type="ECO:0000313" key="28">
    <source>
        <dbReference type="EMBL" id="MFD0958943.1"/>
    </source>
</evidence>
<dbReference type="GO" id="GO:0008705">
    <property type="term" value="F:methionine synthase activity"/>
    <property type="evidence" value="ECO:0007669"/>
    <property type="project" value="UniProtKB-EC"/>
</dbReference>
<evidence type="ECO:0000256" key="22">
    <source>
        <dbReference type="PROSITE-ProRule" id="PRU00333"/>
    </source>
</evidence>
<dbReference type="SUPFAM" id="SSF51717">
    <property type="entry name" value="Dihydropteroate synthetase-like"/>
    <property type="match status" value="1"/>
</dbReference>
<keyword evidence="12 21" id="KW-0949">S-adenosyl-L-methionine</keyword>
<evidence type="ECO:0000256" key="16">
    <source>
        <dbReference type="ARBA" id="ARBA00023167"/>
    </source>
</evidence>
<feature type="binding site" evidence="22">
    <location>
        <position position="288"/>
    </location>
    <ligand>
        <name>Zn(2+)</name>
        <dbReference type="ChEBI" id="CHEBI:29105"/>
    </ligand>
</feature>
<evidence type="ECO:0000259" key="27">
    <source>
        <dbReference type="PROSITE" id="PS51337"/>
    </source>
</evidence>
<keyword evidence="29" id="KW-1185">Reference proteome</keyword>
<gene>
    <name evidence="28" type="primary">metH</name>
    <name evidence="28" type="ORF">ACFQ2I_06010</name>
</gene>
<feature type="binding site" evidence="22">
    <location>
        <position position="224"/>
    </location>
    <ligand>
        <name>Zn(2+)</name>
        <dbReference type="ChEBI" id="CHEBI:29105"/>
    </ligand>
</feature>
<feature type="domain" description="B12-binding N-terminal" evidence="27">
    <location>
        <begin position="613"/>
        <end position="706"/>
    </location>
</feature>
<comment type="cofactor">
    <cofactor evidence="3 21">
        <name>methylcob(III)alamin</name>
        <dbReference type="ChEBI" id="CHEBI:28115"/>
    </cofactor>
</comment>
<evidence type="ECO:0000256" key="18">
    <source>
        <dbReference type="ARBA" id="ARBA00025552"/>
    </source>
</evidence>
<evidence type="ECO:0000256" key="13">
    <source>
        <dbReference type="ARBA" id="ARBA00022723"/>
    </source>
</evidence>
<evidence type="ECO:0000256" key="14">
    <source>
        <dbReference type="ARBA" id="ARBA00022737"/>
    </source>
</evidence>
<evidence type="ECO:0000256" key="11">
    <source>
        <dbReference type="ARBA" id="ARBA00022679"/>
    </source>
</evidence>
<keyword evidence="17 21" id="KW-0170">Cobalt</keyword>
<dbReference type="InterPro" id="IPR033706">
    <property type="entry name" value="Met_synthase_B12-bd"/>
</dbReference>
<feature type="domain" description="Hcy-binding" evidence="23">
    <location>
        <begin position="1"/>
        <end position="302"/>
    </location>
</feature>
<keyword evidence="9 21" id="KW-0028">Amino-acid biosynthesis</keyword>
<evidence type="ECO:0000256" key="4">
    <source>
        <dbReference type="ARBA" id="ARBA00005178"/>
    </source>
</evidence>
<evidence type="ECO:0000256" key="10">
    <source>
        <dbReference type="ARBA" id="ARBA00022628"/>
    </source>
</evidence>
<feature type="domain" description="AdoMet activation" evidence="25">
    <location>
        <begin position="854"/>
        <end position="1143"/>
    </location>
</feature>
<dbReference type="PROSITE" id="PS50970">
    <property type="entry name" value="HCY"/>
    <property type="match status" value="1"/>
</dbReference>
<keyword evidence="16 21" id="KW-0486">Methionine biosynthesis</keyword>
<evidence type="ECO:0000259" key="23">
    <source>
        <dbReference type="PROSITE" id="PS50970"/>
    </source>
</evidence>
<keyword evidence="13 21" id="KW-0479">Metal-binding</keyword>
<protein>
    <recommendedName>
        <fullName evidence="7 20">Methionine synthase</fullName>
        <ecNumber evidence="6 20">2.1.1.13</ecNumber>
    </recommendedName>
    <alternativeName>
        <fullName evidence="19 21">5-methyltetrahydrofolate--homocysteine methyltransferase</fullName>
    </alternativeName>
</protein>
<sequence length="1143" mass="125782">MTLQQLLQERILILDGAMGTMIQQANLSEDDFGGAELDGCNEMLVLTRPDVIRSIHEQYLEAGADILETNTFGATSIVLEDYDIPEKAREINLAAAKLAREAADKYSTPNKPRFVAGALGPTTKTLSVTGGVTFDQLVDSYYEQAVALIEGDVDALLLETSQDTLNVKAGSIGIRKAFQTLGKELPIMISGTIEPMGTTLAGQTIESFYISLEHLKPISVGLNCATGPEFMRDHVRTLSEIAGTAVSCYPNAGLPDENGHYHESPESLAHKLSDFAEKGWLNIAGGCCGTTPEHIRVMAETMARYAPRKQVGTHPDAVSGIETVFIEDDNRPIMIGERTNISGSRKFKRLIKEGSFDEASEIARAQVKGGAHVIDINLQDTDIDEAYAVHQFLPQVVKKIKAPIMLDSTYDHIIELGLKYSQGKAIINSINLEDGESKFQQIVPLIHQYGAAVVMILIDERGQAVSRQAKMEVADRAYDLLVNKYGLNEADIIFDPNMFPVGSGDPQYIGSAVETLEGIRMIKEKYPRTKTILGLSNISFGLPDAGREVLNSVYLYHATKAGLDYAIVNTEKLERYASIPEDERKLAEELIYNTCDDTLAAFVAAFRHKKVEKKEKISNLSLEERLASYVVEGTKEGLVADLDEALMKYTPLEVINGPLMTGMEEVGRLFNNNELIVAEVLQSAEVMKASVSHLEQFMEKTESSVKGKIILATVKGDVHDIGKNLVEIILSNNGYKIINLGIKVPPEQLIEAYRQEKADAIGLSGLLVKSAQQMVVTAQDMRNAGIDAPILVGGAALTRKFTKTRIGPEYDGLVLYAKDAMDGLDIANKLMDPDHRKRLEEEMAAFKASGAAEEIVAKPMPKLTRAVRSNISKDAPIFTPPDLERHILRNVPIPQIIPYVNMQMLLGHHLGVKGTVEKLIAEGNDKAIHLKETVDDILKQGIAEGFIRAHGMYRFFPAQSDGNSVIIYDPADHAKEIKRFTFPRQQVEPHLCLADFLKSVDSGMMDYVGFLVVTAGEGIRDLAGKWKDSGDYLRSHALQAIALEVAEGLAERVHHMMRDQCGYPDPPEMTMKQRLGARYQGIRVSFGYPACPDLEDQGPLFELLKPEDIGVELTEGFMMEPEASVSAMVFAHPEAQYFNVDKA</sequence>
<dbReference type="Proteomes" id="UP001596989">
    <property type="component" value="Unassembled WGS sequence"/>
</dbReference>
<dbReference type="SUPFAM" id="SSF82282">
    <property type="entry name" value="Homocysteine S-methyltransferase"/>
    <property type="match status" value="1"/>
</dbReference>
<comment type="caution">
    <text evidence="28">The sequence shown here is derived from an EMBL/GenBank/DDBJ whole genome shotgun (WGS) entry which is preliminary data.</text>
</comment>
<evidence type="ECO:0000259" key="26">
    <source>
        <dbReference type="PROSITE" id="PS51332"/>
    </source>
</evidence>
<keyword evidence="14" id="KW-0677">Repeat</keyword>
<dbReference type="PANTHER" id="PTHR45833">
    <property type="entry name" value="METHIONINE SYNTHASE"/>
    <property type="match status" value="1"/>
</dbReference>
<proteinExistence type="inferred from homology"/>
<accession>A0ABW3HN81</accession>
<evidence type="ECO:0000256" key="15">
    <source>
        <dbReference type="ARBA" id="ARBA00022833"/>
    </source>
</evidence>
<dbReference type="SUPFAM" id="SSF52242">
    <property type="entry name" value="Cobalamin (vitamin B12)-binding domain"/>
    <property type="match status" value="1"/>
</dbReference>
<evidence type="ECO:0000256" key="20">
    <source>
        <dbReference type="NCBIfam" id="TIGR02082"/>
    </source>
</evidence>
<evidence type="ECO:0000313" key="29">
    <source>
        <dbReference type="Proteomes" id="UP001596989"/>
    </source>
</evidence>
<keyword evidence="10 21" id="KW-0846">Cobalamin</keyword>
<dbReference type="Pfam" id="PF02965">
    <property type="entry name" value="Met_synt_B12"/>
    <property type="match status" value="1"/>
</dbReference>
<evidence type="ECO:0000259" key="24">
    <source>
        <dbReference type="PROSITE" id="PS50972"/>
    </source>
</evidence>
<evidence type="ECO:0000256" key="19">
    <source>
        <dbReference type="ARBA" id="ARBA00031040"/>
    </source>
</evidence>
<comment type="domain">
    <text evidence="21">Modular enzyme with four functionally distinct domains. The isolated Hcy-binding domain catalyzes methyl transfer from free methylcobalamin to homocysteine. The Hcy-binding domain in association with the pterin-binding domain catalyzes the methylation of cob(I)alamin by methyltetrahydrofolate and the methylation of homocysteine. The B12-binding domain binds the cofactor. The AdoMet activation domain binds S-adenosyl-L-methionine. Under aerobic conditions cob(I)alamin can be converted to inactive cob(II)alamin. Reductive methylation by S-adenosyl-L-methionine and flavodoxin regenerates methylcobalamin.</text>
</comment>
<comment type="catalytic activity">
    <reaction evidence="1 21">
        <text>(6S)-5-methyl-5,6,7,8-tetrahydrofolate + L-homocysteine = (6S)-5,6,7,8-tetrahydrofolate + L-methionine</text>
        <dbReference type="Rhea" id="RHEA:11172"/>
        <dbReference type="ChEBI" id="CHEBI:18608"/>
        <dbReference type="ChEBI" id="CHEBI:57453"/>
        <dbReference type="ChEBI" id="CHEBI:57844"/>
        <dbReference type="ChEBI" id="CHEBI:58199"/>
        <dbReference type="EC" id="2.1.1.13"/>
    </reaction>
</comment>
<dbReference type="Pfam" id="PF02607">
    <property type="entry name" value="B12-binding_2"/>
    <property type="match status" value="1"/>
</dbReference>
<comment type="pathway">
    <text evidence="4 21">Amino-acid biosynthesis; L-methionine biosynthesis via de novo pathway; L-methionine from L-homocysteine (MetH route): step 1/1.</text>
</comment>
<evidence type="ECO:0000256" key="1">
    <source>
        <dbReference type="ARBA" id="ARBA00001700"/>
    </source>
</evidence>
<dbReference type="Gene3D" id="3.20.20.330">
    <property type="entry name" value="Homocysteine-binding-like domain"/>
    <property type="match status" value="1"/>
</dbReference>
<dbReference type="InterPro" id="IPR011005">
    <property type="entry name" value="Dihydropteroate_synth-like_sf"/>
</dbReference>
<evidence type="ECO:0000256" key="12">
    <source>
        <dbReference type="ARBA" id="ARBA00022691"/>
    </source>
</evidence>
<evidence type="ECO:0000256" key="9">
    <source>
        <dbReference type="ARBA" id="ARBA00022605"/>
    </source>
</evidence>
<reference evidence="29" key="1">
    <citation type="journal article" date="2019" name="Int. J. Syst. Evol. Microbiol.">
        <title>The Global Catalogue of Microorganisms (GCM) 10K type strain sequencing project: providing services to taxonomists for standard genome sequencing and annotation.</title>
        <authorList>
            <consortium name="The Broad Institute Genomics Platform"/>
            <consortium name="The Broad Institute Genome Sequencing Center for Infectious Disease"/>
            <person name="Wu L."/>
            <person name="Ma J."/>
        </authorList>
    </citation>
    <scope>NUCLEOTIDE SEQUENCE [LARGE SCALE GENOMIC DNA]</scope>
    <source>
        <strain evidence="29">CCUG 59129</strain>
    </source>
</reference>